<dbReference type="AlphaFoldDB" id="A0A1N6EC03"/>
<organism evidence="1 2">
    <name type="scientific">Algoriphagus halophilus</name>
    <dbReference type="NCBI Taxonomy" id="226505"/>
    <lineage>
        <taxon>Bacteria</taxon>
        <taxon>Pseudomonadati</taxon>
        <taxon>Bacteroidota</taxon>
        <taxon>Cytophagia</taxon>
        <taxon>Cytophagales</taxon>
        <taxon>Cyclobacteriaceae</taxon>
        <taxon>Algoriphagus</taxon>
    </lineage>
</organism>
<dbReference type="EMBL" id="FSRC01000001">
    <property type="protein sequence ID" value="SIN80550.1"/>
    <property type="molecule type" value="Genomic_DNA"/>
</dbReference>
<name>A0A1N6EC03_9BACT</name>
<protein>
    <submittedName>
        <fullName evidence="1">Uncharacterized protein</fullName>
    </submittedName>
</protein>
<evidence type="ECO:0000313" key="2">
    <source>
        <dbReference type="Proteomes" id="UP000185221"/>
    </source>
</evidence>
<gene>
    <name evidence="1" type="ORF">SAMN05444394_1958</name>
</gene>
<keyword evidence="2" id="KW-1185">Reference proteome</keyword>
<proteinExistence type="predicted"/>
<dbReference type="RefSeq" id="WP_074224632.1">
    <property type="nucleotide sequence ID" value="NZ_FSRC01000001.1"/>
</dbReference>
<evidence type="ECO:0000313" key="1">
    <source>
        <dbReference type="EMBL" id="SIN80550.1"/>
    </source>
</evidence>
<reference evidence="2" key="1">
    <citation type="submission" date="2016-11" db="EMBL/GenBank/DDBJ databases">
        <authorList>
            <person name="Varghese N."/>
            <person name="Submissions S."/>
        </authorList>
    </citation>
    <scope>NUCLEOTIDE SEQUENCE [LARGE SCALE GENOMIC DNA]</scope>
    <source>
        <strain evidence="2">DSM 15292</strain>
    </source>
</reference>
<sequence>MSKSELMVSEALEIIYYVLQKKRDQFLTFSEIISSAKKEILGFEMCYSSTYNGILQQRLNKMGGVYRLFNFDSWTWMFTNRPIPQNWVWPDELVEEILEWTKSEDAKNLDLSNLPRPYIIHTVQLVMEDKMPVLKFCFPLSITIEHGGVVSWYWEIVLNDSPKLKAIF</sequence>
<accession>A0A1N6EC03</accession>
<dbReference type="Proteomes" id="UP000185221">
    <property type="component" value="Unassembled WGS sequence"/>
</dbReference>